<keyword evidence="3" id="KW-1185">Reference proteome</keyword>
<accession>A0ABX9W4D6</accession>
<dbReference type="Proteomes" id="UP000274695">
    <property type="component" value="Unassembled WGS sequence"/>
</dbReference>
<evidence type="ECO:0000256" key="1">
    <source>
        <dbReference type="SAM" id="MobiDB-lite"/>
    </source>
</evidence>
<feature type="compositionally biased region" description="Basic and acidic residues" evidence="1">
    <location>
        <begin position="97"/>
        <end position="117"/>
    </location>
</feature>
<gene>
    <name evidence="2" type="ORF">D0911_06270</name>
</gene>
<evidence type="ECO:0000313" key="3">
    <source>
        <dbReference type="Proteomes" id="UP000274695"/>
    </source>
</evidence>
<evidence type="ECO:0000313" key="2">
    <source>
        <dbReference type="EMBL" id="RNL65961.1"/>
    </source>
</evidence>
<protein>
    <submittedName>
        <fullName evidence="2">Uncharacterized protein</fullName>
    </submittedName>
</protein>
<name>A0ABX9W4D6_9GAMM</name>
<feature type="region of interest" description="Disordered" evidence="1">
    <location>
        <begin position="80"/>
        <end position="117"/>
    </location>
</feature>
<proteinExistence type="predicted"/>
<dbReference type="RefSeq" id="WP_123181929.1">
    <property type="nucleotide sequence ID" value="NZ_RHGB01000005.1"/>
</dbReference>
<organism evidence="2 3">
    <name type="scientific">Zhongshania marina</name>
    <dbReference type="NCBI Taxonomy" id="2304603"/>
    <lineage>
        <taxon>Bacteria</taxon>
        <taxon>Pseudomonadati</taxon>
        <taxon>Pseudomonadota</taxon>
        <taxon>Gammaproteobacteria</taxon>
        <taxon>Cellvibrionales</taxon>
        <taxon>Spongiibacteraceae</taxon>
        <taxon>Zhongshania</taxon>
    </lineage>
</organism>
<dbReference type="Gene3D" id="3.30.200.20">
    <property type="entry name" value="Phosphorylase Kinase, domain 1"/>
    <property type="match status" value="1"/>
</dbReference>
<sequence length="117" mass="12660">MAMKNTLTEDVILDALPRTIKRNISGAENVVVSNISIPQSSGLSAETVMFSASWQVAGVSTSRNFVARVQPSGPALFMDYDPLRSGKSRPSTTVVRPDAKLGKSRRSLAESPERIVR</sequence>
<reference evidence="2 3" key="1">
    <citation type="submission" date="2018-10" db="EMBL/GenBank/DDBJ databases">
        <title>Draft genome sequence of Zhongshania sp. DSW25-10.</title>
        <authorList>
            <person name="Oh J."/>
        </authorList>
    </citation>
    <scope>NUCLEOTIDE SEQUENCE [LARGE SCALE GENOMIC DNA]</scope>
    <source>
        <strain evidence="2 3">DSW25-10</strain>
    </source>
</reference>
<dbReference type="EMBL" id="RHGB01000005">
    <property type="protein sequence ID" value="RNL65961.1"/>
    <property type="molecule type" value="Genomic_DNA"/>
</dbReference>
<comment type="caution">
    <text evidence="2">The sequence shown here is derived from an EMBL/GenBank/DDBJ whole genome shotgun (WGS) entry which is preliminary data.</text>
</comment>